<dbReference type="AlphaFoldDB" id="A0A2S8GUC7"/>
<dbReference type="InterPro" id="IPR037883">
    <property type="entry name" value="Knr4/Smi1-like_sf"/>
</dbReference>
<evidence type="ECO:0000313" key="2">
    <source>
        <dbReference type="EMBL" id="PQO47664.1"/>
    </source>
</evidence>
<accession>A0A2S8GUC7</accession>
<feature type="region of interest" description="Disordered" evidence="1">
    <location>
        <begin position="1"/>
        <end position="21"/>
    </location>
</feature>
<comment type="caution">
    <text evidence="2">The sequence shown here is derived from an EMBL/GenBank/DDBJ whole genome shotgun (WGS) entry which is preliminary data.</text>
</comment>
<dbReference type="Proteomes" id="UP000237819">
    <property type="component" value="Unassembled WGS sequence"/>
</dbReference>
<dbReference type="Gene3D" id="3.40.1580.10">
    <property type="entry name" value="SMI1/KNR4-like"/>
    <property type="match status" value="1"/>
</dbReference>
<evidence type="ECO:0000256" key="1">
    <source>
        <dbReference type="SAM" id="MobiDB-lite"/>
    </source>
</evidence>
<protein>
    <recommendedName>
        <fullName evidence="4">Knr4/Smi1-like domain-containing protein</fullName>
    </recommendedName>
</protein>
<sequence>MAKVGCSAAKPNKAFSPTDASCKLPDSDLEKLKQLIPPPAQPSSRPTEQDWIETQARLGLELPPEWKAFLQTYGAGTFRGSETTALSIYSAGNPSFAEDVSYELERFREIRGDAPTADYPFRIFPEPAGLYPLGIDECDVWICWKCSGAPQEWPIAVRWTWGEQGIRTFDLPLSTFLVRLFERTLELPCWPEPTFLDDVKFVPYPAAAT</sequence>
<dbReference type="EMBL" id="PUHZ01000004">
    <property type="protein sequence ID" value="PQO47664.1"/>
    <property type="molecule type" value="Genomic_DNA"/>
</dbReference>
<organism evidence="2 3">
    <name type="scientific">Blastopirellula marina</name>
    <dbReference type="NCBI Taxonomy" id="124"/>
    <lineage>
        <taxon>Bacteria</taxon>
        <taxon>Pseudomonadati</taxon>
        <taxon>Planctomycetota</taxon>
        <taxon>Planctomycetia</taxon>
        <taxon>Pirellulales</taxon>
        <taxon>Pirellulaceae</taxon>
        <taxon>Blastopirellula</taxon>
    </lineage>
</organism>
<evidence type="ECO:0008006" key="4">
    <source>
        <dbReference type="Google" id="ProtNLM"/>
    </source>
</evidence>
<name>A0A2S8GUC7_9BACT</name>
<proteinExistence type="predicted"/>
<gene>
    <name evidence="2" type="ORF">C5Y93_03130</name>
</gene>
<dbReference type="SUPFAM" id="SSF160631">
    <property type="entry name" value="SMI1/KNR4-like"/>
    <property type="match status" value="1"/>
</dbReference>
<dbReference type="Pfam" id="PF14568">
    <property type="entry name" value="SUKH_6"/>
    <property type="match status" value="1"/>
</dbReference>
<evidence type="ECO:0000313" key="3">
    <source>
        <dbReference type="Proteomes" id="UP000237819"/>
    </source>
</evidence>
<reference evidence="2 3" key="1">
    <citation type="submission" date="2018-02" db="EMBL/GenBank/DDBJ databases">
        <title>Comparative genomes isolates from brazilian mangrove.</title>
        <authorList>
            <person name="Araujo J.E."/>
            <person name="Taketani R.G."/>
            <person name="Silva M.C.P."/>
            <person name="Loureco M.V."/>
            <person name="Andreote F.D."/>
        </authorList>
    </citation>
    <scope>NUCLEOTIDE SEQUENCE [LARGE SCALE GENOMIC DNA]</scope>
    <source>
        <strain evidence="2 3">Nap-Phe MGV</strain>
    </source>
</reference>